<keyword evidence="8" id="KW-0677">Repeat</keyword>
<dbReference type="CDD" id="cd08391">
    <property type="entry name" value="C2A_C2C_Synaptotagmin_like"/>
    <property type="match status" value="1"/>
</dbReference>
<keyword evidence="5" id="KW-1003">Cell membrane</keyword>
<feature type="transmembrane region" description="Helical" evidence="17">
    <location>
        <begin position="256"/>
        <end position="276"/>
    </location>
</feature>
<dbReference type="GeneID" id="109515500"/>
<keyword evidence="9" id="KW-0256">Endoplasmic reticulum</keyword>
<keyword evidence="21" id="KW-1185">Reference proteome</keyword>
<dbReference type="OMA" id="WANKVIS"/>
<evidence type="ECO:0000256" key="12">
    <source>
        <dbReference type="ARBA" id="ARBA00023055"/>
    </source>
</evidence>
<proteinExistence type="inferred from homology"/>
<evidence type="ECO:0000256" key="6">
    <source>
        <dbReference type="ARBA" id="ARBA00022692"/>
    </source>
</evidence>
<dbReference type="SUPFAM" id="SSF49562">
    <property type="entry name" value="C2 domain (Calcium/lipid-binding domain, CaLB)"/>
    <property type="match status" value="3"/>
</dbReference>
<evidence type="ECO:0000256" key="13">
    <source>
        <dbReference type="ARBA" id="ARBA00023121"/>
    </source>
</evidence>
<name>A0A3Q2Z348_HIPCM</name>
<feature type="transmembrane region" description="Helical" evidence="17">
    <location>
        <begin position="85"/>
        <end position="103"/>
    </location>
</feature>
<organism evidence="20 21">
    <name type="scientific">Hippocampus comes</name>
    <name type="common">Tiger tail seahorse</name>
    <dbReference type="NCBI Taxonomy" id="109280"/>
    <lineage>
        <taxon>Eukaryota</taxon>
        <taxon>Metazoa</taxon>
        <taxon>Chordata</taxon>
        <taxon>Craniata</taxon>
        <taxon>Vertebrata</taxon>
        <taxon>Euteleostomi</taxon>
        <taxon>Actinopterygii</taxon>
        <taxon>Neopterygii</taxon>
        <taxon>Teleostei</taxon>
        <taxon>Neoteleostei</taxon>
        <taxon>Acanthomorphata</taxon>
        <taxon>Syngnathiaria</taxon>
        <taxon>Syngnathiformes</taxon>
        <taxon>Syngnathoidei</taxon>
        <taxon>Syngnathidae</taxon>
        <taxon>Hippocampus</taxon>
    </lineage>
</organism>
<feature type="domain" description="C2" evidence="18">
    <location>
        <begin position="323"/>
        <end position="443"/>
    </location>
</feature>
<dbReference type="GO" id="GO:0005886">
    <property type="term" value="C:plasma membrane"/>
    <property type="evidence" value="ECO:0007669"/>
    <property type="project" value="UniProtKB-SubCell"/>
</dbReference>
<keyword evidence="11 17" id="KW-1133">Transmembrane helix</keyword>
<keyword evidence="4" id="KW-0813">Transport</keyword>
<evidence type="ECO:0000313" key="20">
    <source>
        <dbReference type="Ensembl" id="ENSHCOP00000026135.1"/>
    </source>
</evidence>
<evidence type="ECO:0000256" key="16">
    <source>
        <dbReference type="SAM" id="MobiDB-lite"/>
    </source>
</evidence>
<dbReference type="RefSeq" id="XP_019724899.1">
    <property type="nucleotide sequence ID" value="XM_019869340.1"/>
</dbReference>
<feature type="compositionally biased region" description="Low complexity" evidence="16">
    <location>
        <begin position="631"/>
        <end position="654"/>
    </location>
</feature>
<evidence type="ECO:0000256" key="7">
    <source>
        <dbReference type="ARBA" id="ARBA00022723"/>
    </source>
</evidence>
<dbReference type="GO" id="GO:0031210">
    <property type="term" value="F:phosphatidylcholine binding"/>
    <property type="evidence" value="ECO:0007669"/>
    <property type="project" value="TreeGrafter"/>
</dbReference>
<dbReference type="PROSITE" id="PS50004">
    <property type="entry name" value="C2"/>
    <property type="match status" value="3"/>
</dbReference>
<protein>
    <recommendedName>
        <fullName evidence="15">Extended synaptotagmin-3</fullName>
    </recommendedName>
</protein>
<dbReference type="GO" id="GO:0061817">
    <property type="term" value="P:endoplasmic reticulum-plasma membrane tethering"/>
    <property type="evidence" value="ECO:0007669"/>
    <property type="project" value="InterPro"/>
</dbReference>
<dbReference type="FunFam" id="2.60.40.150:FF:000093">
    <property type="entry name" value="Extended synaptotagmin 3"/>
    <property type="match status" value="1"/>
</dbReference>
<dbReference type="InterPro" id="IPR037749">
    <property type="entry name" value="Ext_Synaptotagmin_C2B"/>
</dbReference>
<evidence type="ECO:0000256" key="14">
    <source>
        <dbReference type="ARBA" id="ARBA00023136"/>
    </source>
</evidence>
<sequence length="857" mass="96473">MASSLVLTPDGGTLTPPRTSEPGGLSDQRGMASPSLPASPVEGLEVGGDGSEKLSASSVNRILTEFFVYFLRGVVLFYPVYLTGYLGLSISWLLLCMLMVTWWKKNRQWKDSRIGSAIDFVDNEKQVVSTELKTSLQMASWIQFADVEKVEWVNKVLEQAWPFFGMFMEKLLRENIQTAVRQSSSELKTFTFTKIHFGHVPLRIVGIKAYTHEVDHREVVLDMTVNYEGDVDIDAELKSAITAGVKGLKLRGMIRVILEPLIGQVPLVGGVTFFFIRRPTLEINWTGMTNILDSPAFSSLSEGTIMDIIASLMVLPNRMCFPLIDQVKVDQMRFPLPRGVVRVHLLEARDLVAKDTYMLGMVKGKSDPYATLRVGDRSVKSKTVKENLHPRWGEVYEFVVHEAPGQELEVEIFDEDTDKDDFIGRYHLDLGEVKKEKEMDQWFPLEGVPSGEVHLKLHWLSLQSDVTLMKESSEGYACAMLAVYLDNASNLPKDLSEIEHHHKKKHGREGRLTRKSAGPSSFVELSIDDAVQKSKVAFSTKDPVWEEGFTFFVHDIKTQQLIVQIKENEKKTQLGILRLPLSRFINVSNMMLDQRFLLEQSGANSQIKLKATLRVLTVEQPAPKPVIVNQQMAQSNASASSTPAFPSSSQASSAGGPDDYPTHRRGSYLATEALRPSPATVSMRRYDSHSLLSENALAASRFDLADGASYPEVLRKHRGTLGEICLSARYATLRNKLVITVNGCRDIFACSENGTDSYVRLYLLPDQTWRHRKRTHVKKRTVNPVFDEKFEFDVSLAEALTRTLDVAVKNNKMFHMRERKDIGMVLISLGQLDLVKGVKDWYKLSLQGQKRHSRGEL</sequence>
<dbReference type="PANTHER" id="PTHR45761:SF4">
    <property type="entry name" value="EXTENDED SYNAPTOTAGMIN-3"/>
    <property type="match status" value="1"/>
</dbReference>
<evidence type="ECO:0000256" key="1">
    <source>
        <dbReference type="ARBA" id="ARBA00004202"/>
    </source>
</evidence>
<dbReference type="InterPro" id="IPR037733">
    <property type="entry name" value="Ext_Synaptotagmin_C2A"/>
</dbReference>
<keyword evidence="10" id="KW-0106">Calcium</keyword>
<dbReference type="InterPro" id="IPR000008">
    <property type="entry name" value="C2_dom"/>
</dbReference>
<feature type="region of interest" description="Disordered" evidence="16">
    <location>
        <begin position="631"/>
        <end position="664"/>
    </location>
</feature>
<dbReference type="CDD" id="cd04050">
    <property type="entry name" value="C2B_Synaptotagmin-like"/>
    <property type="match status" value="1"/>
</dbReference>
<evidence type="ECO:0000313" key="21">
    <source>
        <dbReference type="Proteomes" id="UP000264820"/>
    </source>
</evidence>
<keyword evidence="7" id="KW-0479">Metal-binding</keyword>
<dbReference type="AlphaFoldDB" id="A0A3Q2Z348"/>
<dbReference type="Proteomes" id="UP000264820">
    <property type="component" value="Unplaced"/>
</dbReference>
<feature type="domain" description="C2" evidence="18">
    <location>
        <begin position="720"/>
        <end position="842"/>
    </location>
</feature>
<dbReference type="PANTHER" id="PTHR45761">
    <property type="entry name" value="EXTENDED SYNAPTOTAGMIN-LIKE PROTEIN 2, ISOFORM C"/>
    <property type="match status" value="1"/>
</dbReference>
<dbReference type="GO" id="GO:0005509">
    <property type="term" value="F:calcium ion binding"/>
    <property type="evidence" value="ECO:0007669"/>
    <property type="project" value="TreeGrafter"/>
</dbReference>
<reference evidence="20" key="2">
    <citation type="submission" date="2025-09" db="UniProtKB">
        <authorList>
            <consortium name="Ensembl"/>
        </authorList>
    </citation>
    <scope>IDENTIFICATION</scope>
</reference>
<dbReference type="Pfam" id="PF00168">
    <property type="entry name" value="C2"/>
    <property type="match status" value="3"/>
</dbReference>
<evidence type="ECO:0000256" key="11">
    <source>
        <dbReference type="ARBA" id="ARBA00022989"/>
    </source>
</evidence>
<dbReference type="SMART" id="SM00239">
    <property type="entry name" value="C2"/>
    <property type="match status" value="3"/>
</dbReference>
<evidence type="ECO:0000256" key="8">
    <source>
        <dbReference type="ARBA" id="ARBA00022737"/>
    </source>
</evidence>
<dbReference type="GeneTree" id="ENSGT00940000165191"/>
<accession>A0A3Q2Z348</accession>
<keyword evidence="14 17" id="KW-0472">Membrane</keyword>
<dbReference type="PROSITE" id="PS51847">
    <property type="entry name" value="SMP"/>
    <property type="match status" value="1"/>
</dbReference>
<dbReference type="GO" id="GO:0035091">
    <property type="term" value="F:phosphatidylinositol binding"/>
    <property type="evidence" value="ECO:0007669"/>
    <property type="project" value="TreeGrafter"/>
</dbReference>
<dbReference type="InterPro" id="IPR035892">
    <property type="entry name" value="C2_domain_sf"/>
</dbReference>
<dbReference type="GO" id="GO:0005544">
    <property type="term" value="F:calcium-dependent phospholipid binding"/>
    <property type="evidence" value="ECO:0007669"/>
    <property type="project" value="TreeGrafter"/>
</dbReference>
<keyword evidence="6 17" id="KW-0812">Transmembrane</keyword>
<dbReference type="GO" id="GO:0006869">
    <property type="term" value="P:lipid transport"/>
    <property type="evidence" value="ECO:0007669"/>
    <property type="project" value="UniProtKB-KW"/>
</dbReference>
<dbReference type="FunFam" id="2.60.40.150:FF:000114">
    <property type="entry name" value="Extended synaptotagmin 3"/>
    <property type="match status" value="1"/>
</dbReference>
<reference evidence="20" key="1">
    <citation type="submission" date="2025-08" db="UniProtKB">
        <authorList>
            <consortium name="Ensembl"/>
        </authorList>
    </citation>
    <scope>IDENTIFICATION</scope>
</reference>
<dbReference type="Ensembl" id="ENSHCOT00000020982.1">
    <property type="protein sequence ID" value="ENSHCOP00000026135.1"/>
    <property type="gene ID" value="ENSHCOG00000016798.1"/>
</dbReference>
<evidence type="ECO:0000256" key="5">
    <source>
        <dbReference type="ARBA" id="ARBA00022475"/>
    </source>
</evidence>
<dbReference type="Pfam" id="PF17047">
    <property type="entry name" value="SMP_LBD"/>
    <property type="match status" value="1"/>
</dbReference>
<dbReference type="Gene3D" id="2.60.40.150">
    <property type="entry name" value="C2 domain"/>
    <property type="match status" value="3"/>
</dbReference>
<keyword evidence="13" id="KW-0446">Lipid-binding</keyword>
<dbReference type="CTD" id="83850"/>
<dbReference type="GO" id="GO:0008429">
    <property type="term" value="F:phosphatidylethanolamine binding"/>
    <property type="evidence" value="ECO:0007669"/>
    <property type="project" value="TreeGrafter"/>
</dbReference>
<comment type="subcellular location">
    <subcellularLocation>
        <location evidence="1">Cell membrane</location>
        <topology evidence="1">Peripheral membrane protein</topology>
    </subcellularLocation>
    <subcellularLocation>
        <location evidence="2">Endoplasmic reticulum membrane</location>
        <topology evidence="2">Multi-pass membrane protein</topology>
    </subcellularLocation>
</comment>
<feature type="region of interest" description="Disordered" evidence="16">
    <location>
        <begin position="1"/>
        <end position="35"/>
    </location>
</feature>
<dbReference type="InterPro" id="IPR037752">
    <property type="entry name" value="C2C_KIAA1228"/>
</dbReference>
<evidence type="ECO:0000256" key="9">
    <source>
        <dbReference type="ARBA" id="ARBA00022824"/>
    </source>
</evidence>
<evidence type="ECO:0000256" key="2">
    <source>
        <dbReference type="ARBA" id="ARBA00004477"/>
    </source>
</evidence>
<dbReference type="InterPro" id="IPR039010">
    <property type="entry name" value="Synaptotagmin_SMP"/>
</dbReference>
<dbReference type="InterPro" id="IPR031468">
    <property type="entry name" value="SMP_LBD"/>
</dbReference>
<feature type="domain" description="C2" evidence="18">
    <location>
        <begin position="462"/>
        <end position="600"/>
    </location>
</feature>
<dbReference type="KEGG" id="hcq:109515500"/>
<dbReference type="GO" id="GO:0005789">
    <property type="term" value="C:endoplasmic reticulum membrane"/>
    <property type="evidence" value="ECO:0007669"/>
    <property type="project" value="UniProtKB-SubCell"/>
</dbReference>
<dbReference type="STRING" id="109280.ENSHCOP00000026135"/>
<dbReference type="FunFam" id="2.60.40.150:FF:000025">
    <property type="entry name" value="Extended synaptotagmin 2"/>
    <property type="match status" value="1"/>
</dbReference>
<evidence type="ECO:0000256" key="4">
    <source>
        <dbReference type="ARBA" id="ARBA00022448"/>
    </source>
</evidence>
<feature type="domain" description="SMP-LTD" evidence="19">
    <location>
        <begin position="146"/>
        <end position="324"/>
    </location>
</feature>
<evidence type="ECO:0000259" key="18">
    <source>
        <dbReference type="PROSITE" id="PS50004"/>
    </source>
</evidence>
<keyword evidence="12" id="KW-0445">Lipid transport</keyword>
<dbReference type="OrthoDB" id="1029639at2759"/>
<evidence type="ECO:0000256" key="3">
    <source>
        <dbReference type="ARBA" id="ARBA00005867"/>
    </source>
</evidence>
<comment type="similarity">
    <text evidence="3">Belongs to the extended synaptotagmin family.</text>
</comment>
<dbReference type="CDD" id="cd04030">
    <property type="entry name" value="C2C_KIAA1228"/>
    <property type="match status" value="1"/>
</dbReference>
<evidence type="ECO:0000256" key="17">
    <source>
        <dbReference type="SAM" id="Phobius"/>
    </source>
</evidence>
<evidence type="ECO:0000256" key="10">
    <source>
        <dbReference type="ARBA" id="ARBA00022837"/>
    </source>
</evidence>
<evidence type="ECO:0000259" key="19">
    <source>
        <dbReference type="PROSITE" id="PS51847"/>
    </source>
</evidence>
<dbReference type="InterPro" id="IPR051634">
    <property type="entry name" value="Extended_Synaptotagmin"/>
</dbReference>
<evidence type="ECO:0000256" key="15">
    <source>
        <dbReference type="ARBA" id="ARBA00069840"/>
    </source>
</evidence>